<evidence type="ECO:0000313" key="1">
    <source>
        <dbReference type="EMBL" id="QRR00648.1"/>
    </source>
</evidence>
<evidence type="ECO:0000313" key="2">
    <source>
        <dbReference type="Proteomes" id="UP000612680"/>
    </source>
</evidence>
<evidence type="ECO:0008006" key="3">
    <source>
        <dbReference type="Google" id="ProtNLM"/>
    </source>
</evidence>
<protein>
    <recommendedName>
        <fullName evidence="3">PhoU domain-containing protein</fullName>
    </recommendedName>
</protein>
<dbReference type="EMBL" id="CP056775">
    <property type="protein sequence ID" value="QRR00648.1"/>
    <property type="molecule type" value="Genomic_DNA"/>
</dbReference>
<sequence length="150" mass="17208">MSIELAKEELALADLNATRSYLDEISYNIRDLFYGENTDLQEHKPVDIAENLIVALDIFTYTLEKITQLERHERDLPKINSILLSVKSILTNARSVAAIVQTEISDAYHQMLLDSLDGLEETVEDLEEIFFVLPHDKRFMAAANRLLWAK</sequence>
<accession>A0ABX7I640</accession>
<gene>
    <name evidence="1" type="ORF">HWI92_06865</name>
</gene>
<proteinExistence type="predicted"/>
<reference evidence="1 2" key="1">
    <citation type="submission" date="2020-06" db="EMBL/GenBank/DDBJ databases">
        <title>Dyadobacter sandarakinus sp. nov., isolated from the soil of the Arctic Yellow River Station.</title>
        <authorList>
            <person name="Zhang Y."/>
            <person name="Peng F."/>
        </authorList>
    </citation>
    <scope>NUCLEOTIDE SEQUENCE [LARGE SCALE GENOMIC DNA]</scope>
    <source>
        <strain evidence="1 2">Q3-56</strain>
    </source>
</reference>
<dbReference type="Proteomes" id="UP000612680">
    <property type="component" value="Chromosome"/>
</dbReference>
<dbReference type="RefSeq" id="WP_204661942.1">
    <property type="nucleotide sequence ID" value="NZ_CP056775.1"/>
</dbReference>
<name>A0ABX7I640_9BACT</name>
<keyword evidence="2" id="KW-1185">Reference proteome</keyword>
<organism evidence="1 2">
    <name type="scientific">Dyadobacter sandarakinus</name>
    <dbReference type="NCBI Taxonomy" id="2747268"/>
    <lineage>
        <taxon>Bacteria</taxon>
        <taxon>Pseudomonadati</taxon>
        <taxon>Bacteroidota</taxon>
        <taxon>Cytophagia</taxon>
        <taxon>Cytophagales</taxon>
        <taxon>Spirosomataceae</taxon>
        <taxon>Dyadobacter</taxon>
    </lineage>
</organism>